<dbReference type="PROSITE" id="PS51900">
    <property type="entry name" value="CB"/>
    <property type="match status" value="1"/>
</dbReference>
<feature type="domain" description="Core-binding (CB)" evidence="7">
    <location>
        <begin position="73"/>
        <end position="154"/>
    </location>
</feature>
<dbReference type="InterPro" id="IPR044068">
    <property type="entry name" value="CB"/>
</dbReference>
<dbReference type="RefSeq" id="WP_123813064.1">
    <property type="nucleotide sequence ID" value="NZ_RKQZ01000001.1"/>
</dbReference>
<dbReference type="Proteomes" id="UP000280501">
    <property type="component" value="Unassembled WGS sequence"/>
</dbReference>
<comment type="similarity">
    <text evidence="1">Belongs to the 'phage' integrase family.</text>
</comment>
<dbReference type="PROSITE" id="PS51898">
    <property type="entry name" value="TYR_RECOMBINASE"/>
    <property type="match status" value="1"/>
</dbReference>
<dbReference type="Gene3D" id="1.10.150.130">
    <property type="match status" value="1"/>
</dbReference>
<dbReference type="InterPro" id="IPR002104">
    <property type="entry name" value="Integrase_catalytic"/>
</dbReference>
<evidence type="ECO:0000256" key="4">
    <source>
        <dbReference type="ARBA" id="ARBA00023172"/>
    </source>
</evidence>
<organism evidence="8 9">
    <name type="scientific">Myceligenerans xiligouense</name>
    <dbReference type="NCBI Taxonomy" id="253184"/>
    <lineage>
        <taxon>Bacteria</taxon>
        <taxon>Bacillati</taxon>
        <taxon>Actinomycetota</taxon>
        <taxon>Actinomycetes</taxon>
        <taxon>Micrococcales</taxon>
        <taxon>Promicromonosporaceae</taxon>
        <taxon>Myceligenerans</taxon>
    </lineage>
</organism>
<dbReference type="Pfam" id="PF00589">
    <property type="entry name" value="Phage_integrase"/>
    <property type="match status" value="1"/>
</dbReference>
<name>A0A3N4YK67_9MICO</name>
<comment type="caution">
    <text evidence="8">The sequence shown here is derived from an EMBL/GenBank/DDBJ whole genome shotgun (WGS) entry which is preliminary data.</text>
</comment>
<dbReference type="InterPro" id="IPR013762">
    <property type="entry name" value="Integrase-like_cat_sf"/>
</dbReference>
<dbReference type="PANTHER" id="PTHR30629">
    <property type="entry name" value="PROPHAGE INTEGRASE"/>
    <property type="match status" value="1"/>
</dbReference>
<protein>
    <submittedName>
        <fullName evidence="8">Site-specific recombinase XerD</fullName>
    </submittedName>
</protein>
<keyword evidence="3 5" id="KW-0238">DNA-binding</keyword>
<proteinExistence type="inferred from homology"/>
<evidence type="ECO:0000256" key="5">
    <source>
        <dbReference type="PROSITE-ProRule" id="PRU01248"/>
    </source>
</evidence>
<dbReference type="SUPFAM" id="SSF56349">
    <property type="entry name" value="DNA breaking-rejoining enzymes"/>
    <property type="match status" value="1"/>
</dbReference>
<dbReference type="PANTHER" id="PTHR30629:SF2">
    <property type="entry name" value="PROPHAGE INTEGRASE INTS-RELATED"/>
    <property type="match status" value="1"/>
</dbReference>
<dbReference type="InterPro" id="IPR011010">
    <property type="entry name" value="DNA_brk_join_enz"/>
</dbReference>
<evidence type="ECO:0000259" key="7">
    <source>
        <dbReference type="PROSITE" id="PS51900"/>
    </source>
</evidence>
<dbReference type="CDD" id="cd01189">
    <property type="entry name" value="INT_ICEBs1_C_like"/>
    <property type="match status" value="1"/>
</dbReference>
<dbReference type="Gene3D" id="1.10.443.10">
    <property type="entry name" value="Intergrase catalytic core"/>
    <property type="match status" value="1"/>
</dbReference>
<keyword evidence="2" id="KW-0229">DNA integration</keyword>
<dbReference type="GO" id="GO:0003677">
    <property type="term" value="F:DNA binding"/>
    <property type="evidence" value="ECO:0007669"/>
    <property type="project" value="UniProtKB-UniRule"/>
</dbReference>
<dbReference type="OrthoDB" id="1822491at2"/>
<dbReference type="InterPro" id="IPR010998">
    <property type="entry name" value="Integrase_recombinase_N"/>
</dbReference>
<evidence type="ECO:0000256" key="3">
    <source>
        <dbReference type="ARBA" id="ARBA00023125"/>
    </source>
</evidence>
<feature type="domain" description="Tyr recombinase" evidence="6">
    <location>
        <begin position="176"/>
        <end position="381"/>
    </location>
</feature>
<dbReference type="AlphaFoldDB" id="A0A3N4YK67"/>
<accession>A0A3N4YK67</accession>
<reference evidence="8 9" key="1">
    <citation type="submission" date="2018-11" db="EMBL/GenBank/DDBJ databases">
        <title>Sequencing the genomes of 1000 actinobacteria strains.</title>
        <authorList>
            <person name="Klenk H.-P."/>
        </authorList>
    </citation>
    <scope>NUCLEOTIDE SEQUENCE [LARGE SCALE GENOMIC DNA]</scope>
    <source>
        <strain evidence="8 9">DSM 15700</strain>
    </source>
</reference>
<sequence>MTNETTRRARGEGGLRWSESRNAWIAEKTVGYDGRGKRIVKTGSGKSKTAALKALDKKVKAYEAGLVTGSDRYTVGQAVEDWLDYGQTAEGEGTQRENRDMYRLHIKPVLAKRKLGEFRAEEVDRWLEALAAKQSTSRLRHLHSLLNRAVIRAMKRGYVDRNVVELCRVPKGRPGRPSKSLSAEQVLDVLTTIRRERFYAYIALSLTVGLRPEEARALQWKHVHLAPASGPPYVEVWRSVRHHGDTKTEKSRRTLALPDLVVQVLGEQRVWQDEQRQRHGDRWRETAALGLVFTTRYGTALSASNVRRDMRRALALVPSIENPGAWTPRELRQSFVSVMSSEAVPIEEISRLVGHQNTRVTEMVYRKELRPVIQDGARAMNKVIADAEVDVWDMEPLFSLKEARGERTS</sequence>
<gene>
    <name evidence="8" type="ORF">EDD34_0382</name>
</gene>
<evidence type="ECO:0000256" key="2">
    <source>
        <dbReference type="ARBA" id="ARBA00022908"/>
    </source>
</evidence>
<dbReference type="GO" id="GO:0006310">
    <property type="term" value="P:DNA recombination"/>
    <property type="evidence" value="ECO:0007669"/>
    <property type="project" value="UniProtKB-KW"/>
</dbReference>
<evidence type="ECO:0000256" key="1">
    <source>
        <dbReference type="ARBA" id="ARBA00008857"/>
    </source>
</evidence>
<keyword evidence="9" id="KW-1185">Reference proteome</keyword>
<evidence type="ECO:0000259" key="6">
    <source>
        <dbReference type="PROSITE" id="PS51898"/>
    </source>
</evidence>
<dbReference type="GO" id="GO:0015074">
    <property type="term" value="P:DNA integration"/>
    <property type="evidence" value="ECO:0007669"/>
    <property type="project" value="UniProtKB-KW"/>
</dbReference>
<dbReference type="EMBL" id="RKQZ01000001">
    <property type="protein sequence ID" value="RPF19816.1"/>
    <property type="molecule type" value="Genomic_DNA"/>
</dbReference>
<evidence type="ECO:0000313" key="8">
    <source>
        <dbReference type="EMBL" id="RPF19816.1"/>
    </source>
</evidence>
<evidence type="ECO:0000313" key="9">
    <source>
        <dbReference type="Proteomes" id="UP000280501"/>
    </source>
</evidence>
<dbReference type="InterPro" id="IPR050808">
    <property type="entry name" value="Phage_Integrase"/>
</dbReference>
<keyword evidence="4" id="KW-0233">DNA recombination</keyword>